<dbReference type="InterPro" id="IPR003018">
    <property type="entry name" value="GAF"/>
</dbReference>
<dbReference type="InterPro" id="IPR001610">
    <property type="entry name" value="PAC"/>
</dbReference>
<dbReference type="InterPro" id="IPR029016">
    <property type="entry name" value="GAF-like_dom_sf"/>
</dbReference>
<accession>A0A1I2G4Y6</accession>
<feature type="domain" description="PAC" evidence="12">
    <location>
        <begin position="841"/>
        <end position="892"/>
    </location>
</feature>
<evidence type="ECO:0000259" key="13">
    <source>
        <dbReference type="PROSITE" id="PS50885"/>
    </source>
</evidence>
<dbReference type="RefSeq" id="WP_091544923.1">
    <property type="nucleotide sequence ID" value="NZ_FONY01000016.1"/>
</dbReference>
<dbReference type="InterPro" id="IPR035965">
    <property type="entry name" value="PAS-like_dom_sf"/>
</dbReference>
<dbReference type="Gene3D" id="3.30.450.40">
    <property type="match status" value="1"/>
</dbReference>
<evidence type="ECO:0000259" key="11">
    <source>
        <dbReference type="PROSITE" id="PS50112"/>
    </source>
</evidence>
<feature type="domain" description="PAS" evidence="11">
    <location>
        <begin position="642"/>
        <end position="712"/>
    </location>
</feature>
<feature type="domain" description="HAMP" evidence="13">
    <location>
        <begin position="329"/>
        <end position="381"/>
    </location>
</feature>
<name>A0A1I2G4Y6_9BACT</name>
<evidence type="ECO:0000256" key="10">
    <source>
        <dbReference type="SAM" id="Phobius"/>
    </source>
</evidence>
<dbReference type="SMART" id="SM00065">
    <property type="entry name" value="GAF"/>
    <property type="match status" value="1"/>
</dbReference>
<dbReference type="PROSITE" id="PS50885">
    <property type="entry name" value="HAMP"/>
    <property type="match status" value="1"/>
</dbReference>
<dbReference type="PROSITE" id="PS50112">
    <property type="entry name" value="PAS"/>
    <property type="match status" value="2"/>
</dbReference>
<gene>
    <name evidence="14" type="ORF">SAMN04488541_101688</name>
</gene>
<dbReference type="PANTHER" id="PTHR43156:SF9">
    <property type="entry name" value="HAMP DOMAIN-CONTAINING PROTEIN"/>
    <property type="match status" value="1"/>
</dbReference>
<dbReference type="CDD" id="cd00130">
    <property type="entry name" value="PAS"/>
    <property type="match status" value="2"/>
</dbReference>
<keyword evidence="9" id="KW-0175">Coiled coil</keyword>
<dbReference type="InterPro" id="IPR013655">
    <property type="entry name" value="PAS_fold_3"/>
</dbReference>
<keyword evidence="8" id="KW-0902">Two-component regulatory system</keyword>
<dbReference type="SUPFAM" id="SSF103190">
    <property type="entry name" value="Sensory domain-like"/>
    <property type="match status" value="1"/>
</dbReference>
<dbReference type="SUPFAM" id="SSF55781">
    <property type="entry name" value="GAF domain-like"/>
    <property type="match status" value="1"/>
</dbReference>
<evidence type="ECO:0000256" key="6">
    <source>
        <dbReference type="ARBA" id="ARBA00022801"/>
    </source>
</evidence>
<dbReference type="GO" id="GO:0000160">
    <property type="term" value="P:phosphorelay signal transduction system"/>
    <property type="evidence" value="ECO:0007669"/>
    <property type="project" value="UniProtKB-KW"/>
</dbReference>
<evidence type="ECO:0000256" key="7">
    <source>
        <dbReference type="ARBA" id="ARBA00022840"/>
    </source>
</evidence>
<dbReference type="GO" id="GO:0005524">
    <property type="term" value="F:ATP binding"/>
    <property type="evidence" value="ECO:0007669"/>
    <property type="project" value="UniProtKB-KW"/>
</dbReference>
<dbReference type="PROSITE" id="PS50113">
    <property type="entry name" value="PAC"/>
    <property type="match status" value="2"/>
</dbReference>
<dbReference type="SUPFAM" id="SSF55785">
    <property type="entry name" value="PYP-like sensor domain (PAS domain)"/>
    <property type="match status" value="2"/>
</dbReference>
<feature type="domain" description="PAS" evidence="11">
    <location>
        <begin position="767"/>
        <end position="838"/>
    </location>
</feature>
<dbReference type="InterPro" id="IPR036457">
    <property type="entry name" value="PPM-type-like_dom_sf"/>
</dbReference>
<dbReference type="InterPro" id="IPR000014">
    <property type="entry name" value="PAS"/>
</dbReference>
<protein>
    <submittedName>
        <fullName evidence="14">PAS domain S-box-containing protein</fullName>
    </submittedName>
</protein>
<dbReference type="GO" id="GO:0016791">
    <property type="term" value="F:phosphatase activity"/>
    <property type="evidence" value="ECO:0007669"/>
    <property type="project" value="TreeGrafter"/>
</dbReference>
<dbReference type="Gene3D" id="3.30.450.20">
    <property type="entry name" value="PAS domain"/>
    <property type="match status" value="3"/>
</dbReference>
<dbReference type="EMBL" id="FONY01000016">
    <property type="protein sequence ID" value="SFF12238.1"/>
    <property type="molecule type" value="Genomic_DNA"/>
</dbReference>
<feature type="domain" description="PAC" evidence="12">
    <location>
        <begin position="716"/>
        <end position="767"/>
    </location>
</feature>
<dbReference type="Proteomes" id="UP000199513">
    <property type="component" value="Unassembled WGS sequence"/>
</dbReference>
<dbReference type="PANTHER" id="PTHR43156">
    <property type="entry name" value="STAGE II SPORULATION PROTEIN E-RELATED"/>
    <property type="match status" value="1"/>
</dbReference>
<dbReference type="InterPro" id="IPR052016">
    <property type="entry name" value="Bact_Sigma-Reg"/>
</dbReference>
<dbReference type="Pfam" id="PF07228">
    <property type="entry name" value="SpoIIE"/>
    <property type="match status" value="1"/>
</dbReference>
<proteinExistence type="predicted"/>
<dbReference type="SMART" id="SM00091">
    <property type="entry name" value="PAS"/>
    <property type="match status" value="2"/>
</dbReference>
<evidence type="ECO:0000313" key="14">
    <source>
        <dbReference type="EMBL" id="SFF12238.1"/>
    </source>
</evidence>
<evidence type="ECO:0000259" key="12">
    <source>
        <dbReference type="PROSITE" id="PS50113"/>
    </source>
</evidence>
<keyword evidence="10" id="KW-0812">Transmembrane</keyword>
<dbReference type="STRING" id="1003.SAMN04488541_101688"/>
<keyword evidence="5" id="KW-0418">Kinase</keyword>
<dbReference type="OrthoDB" id="1109395at2"/>
<dbReference type="CDD" id="cd18773">
    <property type="entry name" value="PDC1_HK_sensor"/>
    <property type="match status" value="1"/>
</dbReference>
<dbReference type="InterPro" id="IPR000700">
    <property type="entry name" value="PAS-assoc_C"/>
</dbReference>
<evidence type="ECO:0000256" key="8">
    <source>
        <dbReference type="ARBA" id="ARBA00023012"/>
    </source>
</evidence>
<dbReference type="GO" id="GO:0016301">
    <property type="term" value="F:kinase activity"/>
    <property type="evidence" value="ECO:0007669"/>
    <property type="project" value="UniProtKB-KW"/>
</dbReference>
<evidence type="ECO:0000256" key="9">
    <source>
        <dbReference type="SAM" id="Coils"/>
    </source>
</evidence>
<reference evidence="15" key="1">
    <citation type="submission" date="2016-10" db="EMBL/GenBank/DDBJ databases">
        <authorList>
            <person name="Varghese N."/>
            <person name="Submissions S."/>
        </authorList>
    </citation>
    <scope>NUCLEOTIDE SEQUENCE [LARGE SCALE GENOMIC DNA]</scope>
    <source>
        <strain>GEY</strain>
        <strain evidence="15">DSM 9560</strain>
    </source>
</reference>
<keyword evidence="6" id="KW-0378">Hydrolase</keyword>
<evidence type="ECO:0000313" key="15">
    <source>
        <dbReference type="Proteomes" id="UP000199513"/>
    </source>
</evidence>
<evidence type="ECO:0000256" key="5">
    <source>
        <dbReference type="ARBA" id="ARBA00022777"/>
    </source>
</evidence>
<keyword evidence="15" id="KW-1185">Reference proteome</keyword>
<dbReference type="AlphaFoldDB" id="A0A1I2G4Y6"/>
<keyword evidence="10" id="KW-1133">Transmembrane helix</keyword>
<evidence type="ECO:0000256" key="2">
    <source>
        <dbReference type="ARBA" id="ARBA00022553"/>
    </source>
</evidence>
<dbReference type="NCBIfam" id="TIGR00229">
    <property type="entry name" value="sensory_box"/>
    <property type="match status" value="2"/>
</dbReference>
<sequence length="1149" mass="130488">MFNEIKIGSKITALLLAVVLLSVFAISFLSYRLSKDSIEERYWESLKVMSSLKASQLEAIFQQVEYNIDLVRESGRVIESLELANRSRLADSIYLSVARKLDAYLYPIQEIYQYKNILLIDREGKVIYRTNKNQTDILEGEIFADYEQIRIHASEGIYFGSLNLYANTKDRAYMTVSAPIYSNDNQLIGYVVTELNMDKIYDIVNETTGLRQTGEMILARLSGNKIEFINKPRNSEYSLLTYSVLTQDKNSEALEKAVKKMTGYGFAKDYRDKVTLSNWTYLPTVGWGLVVKIDEDEINQDLNYLVIAFVLSGCFIIIISFTVSYLFSKFLTQPLISLRNTLNVVAMGILPEAVKKESNDEIGEMAVATAGLVAALRRTANFAHRIGEGDYDADFKPMSENDTLGNALITMRDSIQLAEKKDDERNWIISGVAEIGQILRSHNRIDELADAVIAYITETVKAVQGALYIVNEQDGEKIIELQASYAYSKKKYLKASFRFAEGLIGQAAIEEDTILRTEIPDDYVTITSGLLGDRKPKCLLIVPLIIDDIVHGVVELAGFEKFNPVQIKFVEEISVSIARTISNIKVNERTIMLLQESQQMSEELQLQQEVLRQNAEEMEATQEELRRTNARLEDQIMEVKRTQKTMQVLLENASEVITIYESDGKVRYISPSVTPILGYTPEEMIGVNDIVHVHPNSADLYQNMFSQLLEFPEQQVTVQFEYKKKNGDTIWLEATGNNLLSDPAIGGIVINSRDITERRRAEREARMRGQMQSLSENSPDLITRLNLEGTVFYINPVIRNLTGLVPEGFVGKTIYETDLNPQILDNWTQIIKQVSETKSKTKMEMAFPSIYGERTMQVNAIPEYNEKKELESILIVSNDITERKEAELEILSVNKKITESINYSKRIQSAIIPETKHIQQFLPNSFIYYKPRDVVSGDFPWFAHQGENILYIAAVDCTGHGVPGALISLIGYFILNDIVSKHEDVSAGEVLDLLDQGVTKTLRQEDMDSSTRDGMDIGLCKINLKKKEFEYAGAHRPLYLVQNTELVEIKGDRFPIGGGQHKKRTNFTTTKLGYNKGDQLYLFSDGLPDQFGGMGDNLMKYSPRKLREVIMEHQGIDMDEMHRKIDESFENWKGNRKQTDDILLIGVKF</sequence>
<evidence type="ECO:0000256" key="3">
    <source>
        <dbReference type="ARBA" id="ARBA00022679"/>
    </source>
</evidence>
<comment type="subcellular location">
    <subcellularLocation>
        <location evidence="1">Membrane</location>
    </subcellularLocation>
</comment>
<dbReference type="InterPro" id="IPR013656">
    <property type="entry name" value="PAS_4"/>
</dbReference>
<keyword evidence="3" id="KW-0808">Transferase</keyword>
<evidence type="ECO:0000256" key="1">
    <source>
        <dbReference type="ARBA" id="ARBA00004370"/>
    </source>
</evidence>
<keyword evidence="2" id="KW-0597">Phosphoprotein</keyword>
<dbReference type="GO" id="GO:0016020">
    <property type="term" value="C:membrane"/>
    <property type="evidence" value="ECO:0007669"/>
    <property type="project" value="UniProtKB-SubCell"/>
</dbReference>
<keyword evidence="4" id="KW-0547">Nucleotide-binding</keyword>
<dbReference type="Gene3D" id="3.60.40.10">
    <property type="entry name" value="PPM-type phosphatase domain"/>
    <property type="match status" value="1"/>
</dbReference>
<dbReference type="Pfam" id="PF13185">
    <property type="entry name" value="GAF_2"/>
    <property type="match status" value="1"/>
</dbReference>
<organism evidence="14 15">
    <name type="scientific">Thermoflexibacter ruber</name>
    <dbReference type="NCBI Taxonomy" id="1003"/>
    <lineage>
        <taxon>Bacteria</taxon>
        <taxon>Pseudomonadati</taxon>
        <taxon>Bacteroidota</taxon>
        <taxon>Cytophagia</taxon>
        <taxon>Cytophagales</taxon>
        <taxon>Thermoflexibacteraceae</taxon>
        <taxon>Thermoflexibacter</taxon>
    </lineage>
</organism>
<dbReference type="Pfam" id="PF08448">
    <property type="entry name" value="PAS_4"/>
    <property type="match status" value="1"/>
</dbReference>
<dbReference type="SMART" id="SM00086">
    <property type="entry name" value="PAC"/>
    <property type="match status" value="3"/>
</dbReference>
<dbReference type="InterPro" id="IPR029151">
    <property type="entry name" value="Sensor-like_sf"/>
</dbReference>
<feature type="coiled-coil region" evidence="9">
    <location>
        <begin position="594"/>
        <end position="642"/>
    </location>
</feature>
<dbReference type="Gene3D" id="6.10.340.10">
    <property type="match status" value="1"/>
</dbReference>
<keyword evidence="7" id="KW-0067">ATP-binding</keyword>
<dbReference type="InterPro" id="IPR003660">
    <property type="entry name" value="HAMP_dom"/>
</dbReference>
<feature type="transmembrane region" description="Helical" evidence="10">
    <location>
        <begin position="304"/>
        <end position="327"/>
    </location>
</feature>
<dbReference type="InterPro" id="IPR001932">
    <property type="entry name" value="PPM-type_phosphatase-like_dom"/>
</dbReference>
<dbReference type="SMART" id="SM00331">
    <property type="entry name" value="PP2C_SIG"/>
    <property type="match status" value="1"/>
</dbReference>
<dbReference type="Pfam" id="PF08447">
    <property type="entry name" value="PAS_3"/>
    <property type="match status" value="1"/>
</dbReference>
<keyword evidence="10" id="KW-0472">Membrane</keyword>
<evidence type="ECO:0000256" key="4">
    <source>
        <dbReference type="ARBA" id="ARBA00022741"/>
    </source>
</evidence>